<organism evidence="1 2">
    <name type="scientific">Paraburkholderia hiiakae</name>
    <dbReference type="NCBI Taxonomy" id="1081782"/>
    <lineage>
        <taxon>Bacteria</taxon>
        <taxon>Pseudomonadati</taxon>
        <taxon>Pseudomonadota</taxon>
        <taxon>Betaproteobacteria</taxon>
        <taxon>Burkholderiales</taxon>
        <taxon>Burkholderiaceae</taxon>
        <taxon>Paraburkholderia</taxon>
    </lineage>
</organism>
<dbReference type="Gene3D" id="3.30.70.3090">
    <property type="entry name" value="ORF SCO4226, nickel-binding ferredoxin-like monomer"/>
    <property type="match status" value="1"/>
</dbReference>
<evidence type="ECO:0008006" key="3">
    <source>
        <dbReference type="Google" id="ProtNLM"/>
    </source>
</evidence>
<dbReference type="EMBL" id="CAJHCQ010000002">
    <property type="protein sequence ID" value="CAD6517325.1"/>
    <property type="molecule type" value="Genomic_DNA"/>
</dbReference>
<protein>
    <recommendedName>
        <fullName evidence="3">DUF4242 domain-containing protein</fullName>
    </recommendedName>
</protein>
<comment type="caution">
    <text evidence="1">The sequence shown here is derived from an EMBL/GenBank/DDBJ whole genome shotgun (WGS) entry which is preliminary data.</text>
</comment>
<evidence type="ECO:0000313" key="1">
    <source>
        <dbReference type="EMBL" id="CAD6517325.1"/>
    </source>
</evidence>
<dbReference type="Pfam" id="PF14026">
    <property type="entry name" value="SCO4226-like"/>
    <property type="match status" value="1"/>
</dbReference>
<keyword evidence="2" id="KW-1185">Reference proteome</keyword>
<dbReference type="InterPro" id="IPR025336">
    <property type="entry name" value="SCO4226-like"/>
</dbReference>
<dbReference type="RefSeq" id="WP_201694645.1">
    <property type="nucleotide sequence ID" value="NZ_CAJHCQ010000002.1"/>
</dbReference>
<proteinExistence type="predicted"/>
<dbReference type="InterPro" id="IPR042557">
    <property type="entry name" value="SCO4226"/>
</dbReference>
<reference evidence="1 2" key="1">
    <citation type="submission" date="2020-10" db="EMBL/GenBank/DDBJ databases">
        <authorList>
            <person name="Peeters C."/>
        </authorList>
    </citation>
    <scope>NUCLEOTIDE SEQUENCE [LARGE SCALE GENOMIC DNA]</scope>
    <source>
        <strain evidence="1 2">LMG 27952</strain>
    </source>
</reference>
<evidence type="ECO:0000313" key="2">
    <source>
        <dbReference type="Proteomes" id="UP000656319"/>
    </source>
</evidence>
<accession>A0ABM8NCT0</accession>
<sequence>MSLFLIERQFAEELKLDAAGAVALKEINDASGVNWLFSFLSADRRKTYCLYEAPSAEAIREAARLAGLPADVVVEVSELRPEAYSQAS</sequence>
<dbReference type="Proteomes" id="UP000656319">
    <property type="component" value="Unassembled WGS sequence"/>
</dbReference>
<name>A0ABM8NCT0_9BURK</name>
<gene>
    <name evidence="1" type="ORF">LMG27952_00833</name>
</gene>